<evidence type="ECO:0000313" key="10">
    <source>
        <dbReference type="EMBL" id="RMI35752.1"/>
    </source>
</evidence>
<dbReference type="Proteomes" id="UP000279275">
    <property type="component" value="Unassembled WGS sequence"/>
</dbReference>
<evidence type="ECO:0000256" key="1">
    <source>
        <dbReference type="ARBA" id="ARBA00004651"/>
    </source>
</evidence>
<evidence type="ECO:0000259" key="9">
    <source>
        <dbReference type="Pfam" id="PF12704"/>
    </source>
</evidence>
<gene>
    <name evidence="10" type="ORF">EBN03_01850</name>
</gene>
<feature type="domain" description="MacB-like periplasmic core" evidence="9">
    <location>
        <begin position="484"/>
        <end position="683"/>
    </location>
</feature>
<accession>A0A3M2LE65</accession>
<evidence type="ECO:0000256" key="4">
    <source>
        <dbReference type="ARBA" id="ARBA00022989"/>
    </source>
</evidence>
<dbReference type="AlphaFoldDB" id="A0A3M2LE65"/>
<evidence type="ECO:0000256" key="7">
    <source>
        <dbReference type="SAM" id="Phobius"/>
    </source>
</evidence>
<dbReference type="Pfam" id="PF02687">
    <property type="entry name" value="FtsX"/>
    <property type="match status" value="2"/>
</dbReference>
<dbReference type="InterPro" id="IPR050250">
    <property type="entry name" value="Macrolide_Exporter_MacB"/>
</dbReference>
<evidence type="ECO:0000256" key="6">
    <source>
        <dbReference type="ARBA" id="ARBA00038076"/>
    </source>
</evidence>
<comment type="subcellular location">
    <subcellularLocation>
        <location evidence="1">Cell membrane</location>
        <topology evidence="1">Multi-pass membrane protein</topology>
    </subcellularLocation>
</comment>
<feature type="transmembrane region" description="Helical" evidence="7">
    <location>
        <begin position="761"/>
        <end position="788"/>
    </location>
</feature>
<reference evidence="10 11" key="1">
    <citation type="submission" date="2018-10" db="EMBL/GenBank/DDBJ databases">
        <title>Isolation from cow dung.</title>
        <authorList>
            <person name="Ling L."/>
        </authorList>
    </citation>
    <scope>NUCLEOTIDE SEQUENCE [LARGE SCALE GENOMIC DNA]</scope>
    <source>
        <strain evidence="10 11">NEAU-LL90</strain>
    </source>
</reference>
<sequence>MRKVALRNLAAHKVRLALTLLAVVLGTAFVAGSFVFTDTLQHTFDGIFADQAKGVDVRVQPKQMQSLGVPLDMVDRIAATDGVRAVAPAEQGPIVVLRDGKPVQTGGAPSFGMSYLPPEQSIAAPKKFVAGTPPAATGEVAVNNGGADHARLHVGDHVKVLIPSHGTVEVTVTGLYDLASDSGGYIGMLFPAEQAKQLFTDGQHVAYVDIAAKPGVPPDTLRDRIAKDLPNASNFKVLDGDQVRADLKAQIGQALKFVNYFLLAFGAIALVVGTFIIYNTFSMIVAQRLREMALLRAIGASRSQVGNSVIAEATVIGLLGSALGLIGGIGLAFGLSALLDAFSLGLPTGALQVLPRTFVVAILVGLVVTVASAYVPARRAAKTPPVEAMRAEFASTGDTLRWRTVGGAVLGVAGAVLVALGAQHTGKSAAIVVGIGSFALILSALMVSPWVSRPVVAVLGVLVRPFGAIGNMSRNNAIRNPRRTAATAFALTLGVMLVTAIGMLGASAKASVGSVVDQGVKADYILAGPQGGALVVLPLGTAQAVKTVPGVAEAVSMRGVAAKVGDDTIGGISPDGPMDHVIDFSLSSGVSRLGADDIMVSETQAGKYNWHAGQRVGLTNVDGKQFTFTVAGVYKDTPLLGPLVVPDAVYQQMMGLALRADIIVLVKAAPGTDAAALRPKLEDAVKAFGVVQVDDREQFKGQQGKQINTILAILYGLLALAVVIAILGIVNTLALSVVERRREIGMLRAVGMQRKQVRRTIYLESMLIAVFGAAVGVALGLTLGFGFLSTLSDLGLGTIVVPWSQVIAMLIGSGVVGVLAALWPGVRAARTPPLAAIADL</sequence>
<dbReference type="InterPro" id="IPR003838">
    <property type="entry name" value="ABC3_permease_C"/>
</dbReference>
<keyword evidence="5 7" id="KW-0472">Membrane</keyword>
<organism evidence="10 11">
    <name type="scientific">Nocardia stercoris</name>
    <dbReference type="NCBI Taxonomy" id="2483361"/>
    <lineage>
        <taxon>Bacteria</taxon>
        <taxon>Bacillati</taxon>
        <taxon>Actinomycetota</taxon>
        <taxon>Actinomycetes</taxon>
        <taxon>Mycobacteriales</taxon>
        <taxon>Nocardiaceae</taxon>
        <taxon>Nocardia</taxon>
    </lineage>
</organism>
<feature type="transmembrane region" description="Helical" evidence="7">
    <location>
        <begin position="800"/>
        <end position="823"/>
    </location>
</feature>
<evidence type="ECO:0000256" key="2">
    <source>
        <dbReference type="ARBA" id="ARBA00022475"/>
    </source>
</evidence>
<keyword evidence="11" id="KW-1185">Reference proteome</keyword>
<evidence type="ECO:0000256" key="3">
    <source>
        <dbReference type="ARBA" id="ARBA00022692"/>
    </source>
</evidence>
<feature type="domain" description="ABC3 transporter permease C-terminal" evidence="8">
    <location>
        <begin position="264"/>
        <end position="385"/>
    </location>
</feature>
<feature type="transmembrane region" description="Helical" evidence="7">
    <location>
        <begin position="712"/>
        <end position="738"/>
    </location>
</feature>
<feature type="transmembrane region" description="Helical" evidence="7">
    <location>
        <begin position="257"/>
        <end position="281"/>
    </location>
</feature>
<proteinExistence type="inferred from homology"/>
<keyword evidence="2" id="KW-1003">Cell membrane</keyword>
<dbReference type="InterPro" id="IPR025857">
    <property type="entry name" value="MacB_PCD"/>
</dbReference>
<feature type="transmembrane region" description="Helical" evidence="7">
    <location>
        <begin position="402"/>
        <end position="422"/>
    </location>
</feature>
<keyword evidence="4 7" id="KW-1133">Transmembrane helix</keyword>
<comment type="caution">
    <text evidence="10">The sequence shown here is derived from an EMBL/GenBank/DDBJ whole genome shotgun (WGS) entry which is preliminary data.</text>
</comment>
<evidence type="ECO:0000256" key="5">
    <source>
        <dbReference type="ARBA" id="ARBA00023136"/>
    </source>
</evidence>
<dbReference type="EMBL" id="RFFH01000001">
    <property type="protein sequence ID" value="RMI35752.1"/>
    <property type="molecule type" value="Genomic_DNA"/>
</dbReference>
<feature type="transmembrane region" description="Helical" evidence="7">
    <location>
        <begin position="358"/>
        <end position="377"/>
    </location>
</feature>
<keyword evidence="3 7" id="KW-0812">Transmembrane</keyword>
<feature type="transmembrane region" description="Helical" evidence="7">
    <location>
        <begin position="485"/>
        <end position="506"/>
    </location>
</feature>
<comment type="similarity">
    <text evidence="6">Belongs to the ABC-4 integral membrane protein family.</text>
</comment>
<dbReference type="OrthoDB" id="9780560at2"/>
<evidence type="ECO:0000313" key="11">
    <source>
        <dbReference type="Proteomes" id="UP000279275"/>
    </source>
</evidence>
<dbReference type="GO" id="GO:0005886">
    <property type="term" value="C:plasma membrane"/>
    <property type="evidence" value="ECO:0007669"/>
    <property type="project" value="UniProtKB-SubCell"/>
</dbReference>
<dbReference type="GO" id="GO:0022857">
    <property type="term" value="F:transmembrane transporter activity"/>
    <property type="evidence" value="ECO:0007669"/>
    <property type="project" value="TreeGrafter"/>
</dbReference>
<dbReference type="RefSeq" id="WP_122186724.1">
    <property type="nucleotide sequence ID" value="NZ_RFFH01000001.1"/>
</dbReference>
<feature type="domain" description="MacB-like periplasmic core" evidence="9">
    <location>
        <begin position="17"/>
        <end position="226"/>
    </location>
</feature>
<dbReference type="Pfam" id="PF12704">
    <property type="entry name" value="MacB_PCD"/>
    <property type="match status" value="2"/>
</dbReference>
<evidence type="ECO:0000259" key="8">
    <source>
        <dbReference type="Pfam" id="PF02687"/>
    </source>
</evidence>
<dbReference type="PANTHER" id="PTHR30572:SF4">
    <property type="entry name" value="ABC TRANSPORTER PERMEASE YTRF"/>
    <property type="match status" value="1"/>
</dbReference>
<feature type="domain" description="ABC3 transporter permease C-terminal" evidence="8">
    <location>
        <begin position="717"/>
        <end position="833"/>
    </location>
</feature>
<feature type="transmembrane region" description="Helical" evidence="7">
    <location>
        <begin position="325"/>
        <end position="346"/>
    </location>
</feature>
<dbReference type="PANTHER" id="PTHR30572">
    <property type="entry name" value="MEMBRANE COMPONENT OF TRANSPORTER-RELATED"/>
    <property type="match status" value="1"/>
</dbReference>
<protein>
    <submittedName>
        <fullName evidence="10">ABC transporter permease</fullName>
    </submittedName>
</protein>
<name>A0A3M2LE65_9NOCA</name>